<comment type="caution">
    <text evidence="1">The sequence shown here is derived from an EMBL/GenBank/DDBJ whole genome shotgun (WGS) entry which is preliminary data.</text>
</comment>
<keyword evidence="2" id="KW-1185">Reference proteome</keyword>
<protein>
    <submittedName>
        <fullName evidence="1">Uncharacterized protein</fullName>
    </submittedName>
</protein>
<evidence type="ECO:0000313" key="2">
    <source>
        <dbReference type="Proteomes" id="UP001057402"/>
    </source>
</evidence>
<dbReference type="EMBL" id="CM042881">
    <property type="protein sequence ID" value="KAI4386255.1"/>
    <property type="molecule type" value="Genomic_DNA"/>
</dbReference>
<organism evidence="1 2">
    <name type="scientific">Melastoma candidum</name>
    <dbReference type="NCBI Taxonomy" id="119954"/>
    <lineage>
        <taxon>Eukaryota</taxon>
        <taxon>Viridiplantae</taxon>
        <taxon>Streptophyta</taxon>
        <taxon>Embryophyta</taxon>
        <taxon>Tracheophyta</taxon>
        <taxon>Spermatophyta</taxon>
        <taxon>Magnoliopsida</taxon>
        <taxon>eudicotyledons</taxon>
        <taxon>Gunneridae</taxon>
        <taxon>Pentapetalae</taxon>
        <taxon>rosids</taxon>
        <taxon>malvids</taxon>
        <taxon>Myrtales</taxon>
        <taxon>Melastomataceae</taxon>
        <taxon>Melastomatoideae</taxon>
        <taxon>Melastomateae</taxon>
        <taxon>Melastoma</taxon>
    </lineage>
</organism>
<evidence type="ECO:0000313" key="1">
    <source>
        <dbReference type="EMBL" id="KAI4386255.1"/>
    </source>
</evidence>
<accession>A0ACB9S5S0</accession>
<dbReference type="Proteomes" id="UP001057402">
    <property type="component" value="Chromosome 2"/>
</dbReference>
<proteinExistence type="predicted"/>
<sequence>MGSPNAEKAAAKVSVLVSTEAPRPMSATAPRGRGWVIIPTTVARNIERSCHALRETPDGTGTNHRMTPVAMEASRGLMAAPCQGWGGGAGAAAAGTGAEAAEAEILAGAKGLGLAPNRAGERVRVLGIGESLRELDGGRMKERKRREGREVATGEKDDARAMDAISLVRRRTVVKTSQEWAVVAVRERGGWWKVEEEEMESDRWDQVLLYWVTDIEIPATWNFPVKYRCFESMTWRIPGGWSGSSFFWGDGREMG</sequence>
<reference evidence="2" key="1">
    <citation type="journal article" date="2023" name="Front. Plant Sci.">
        <title>Chromosomal-level genome assembly of Melastoma candidum provides insights into trichome evolution.</title>
        <authorList>
            <person name="Zhong Y."/>
            <person name="Wu W."/>
            <person name="Sun C."/>
            <person name="Zou P."/>
            <person name="Liu Y."/>
            <person name="Dai S."/>
            <person name="Zhou R."/>
        </authorList>
    </citation>
    <scope>NUCLEOTIDE SEQUENCE [LARGE SCALE GENOMIC DNA]</scope>
</reference>
<gene>
    <name evidence="1" type="ORF">MLD38_004201</name>
</gene>
<name>A0ACB9S5S0_9MYRT</name>